<organism evidence="2 3">
    <name type="scientific">Haliangium ochraceum (strain DSM 14365 / JCM 11303 / SMP-2)</name>
    <dbReference type="NCBI Taxonomy" id="502025"/>
    <lineage>
        <taxon>Bacteria</taxon>
        <taxon>Pseudomonadati</taxon>
        <taxon>Myxococcota</taxon>
        <taxon>Polyangia</taxon>
        <taxon>Haliangiales</taxon>
        <taxon>Kofleriaceae</taxon>
        <taxon>Haliangium</taxon>
    </lineage>
</organism>
<dbReference type="Gene3D" id="2.60.120.620">
    <property type="entry name" value="q2cbj1_9rhob like domain"/>
    <property type="match status" value="1"/>
</dbReference>
<proteinExistence type="predicted"/>
<dbReference type="PANTHER" id="PTHR20883">
    <property type="entry name" value="PHYTANOYL-COA DIOXYGENASE DOMAIN CONTAINING 1"/>
    <property type="match status" value="1"/>
</dbReference>
<dbReference type="GO" id="GO:0016706">
    <property type="term" value="F:2-oxoglutarate-dependent dioxygenase activity"/>
    <property type="evidence" value="ECO:0007669"/>
    <property type="project" value="UniProtKB-ARBA"/>
</dbReference>
<evidence type="ECO:0000313" key="2">
    <source>
        <dbReference type="EMBL" id="ACY16554.1"/>
    </source>
</evidence>
<comment type="cofactor">
    <cofactor evidence="1">
        <name>Fe(2+)</name>
        <dbReference type="ChEBI" id="CHEBI:29033"/>
    </cofactor>
</comment>
<dbReference type="eggNOG" id="COG5285">
    <property type="taxonomic scope" value="Bacteria"/>
</dbReference>
<dbReference type="EMBL" id="CP001804">
    <property type="protein sequence ID" value="ACY16554.1"/>
    <property type="molecule type" value="Genomic_DNA"/>
</dbReference>
<dbReference type="KEGG" id="hoh:Hoch_4055"/>
<name>D0LJI0_HALO1</name>
<evidence type="ECO:0000256" key="1">
    <source>
        <dbReference type="ARBA" id="ARBA00001954"/>
    </source>
</evidence>
<keyword evidence="2" id="KW-0223">Dioxygenase</keyword>
<keyword evidence="2" id="KW-0560">Oxidoreductase</keyword>
<sequence>MQSLTDEHAQRFRDHGYFVLPGALSADDLALLRAACAWAVGVVDAAMDAAGSERLGLSLRDRRYIVPLQHKRHPRLPGFLYSPLMVALCRLALGRDAYLFLEQFVVKGAGDGAALPWHQDAGYLPFSSPPYITVWIPLDDVDQDNGTLALLPYGRAGTRERVDHRLDPATGERIGYDGDDPGELVCAPAGSVVLMSSTLLHRSGPNRSARPRRAFLAQYSAAPILAPDGSVRHFADPVLRAGRAQPPPTAAACAQAPAMPLFWSD</sequence>
<dbReference type="SUPFAM" id="SSF51197">
    <property type="entry name" value="Clavaminate synthase-like"/>
    <property type="match status" value="1"/>
</dbReference>
<reference evidence="2 3" key="1">
    <citation type="journal article" date="2010" name="Stand. Genomic Sci.">
        <title>Complete genome sequence of Haliangium ochraceum type strain (SMP-2).</title>
        <authorList>
            <consortium name="US DOE Joint Genome Institute (JGI-PGF)"/>
            <person name="Ivanova N."/>
            <person name="Daum C."/>
            <person name="Lang E."/>
            <person name="Abt B."/>
            <person name="Kopitz M."/>
            <person name="Saunders E."/>
            <person name="Lapidus A."/>
            <person name="Lucas S."/>
            <person name="Glavina Del Rio T."/>
            <person name="Nolan M."/>
            <person name="Tice H."/>
            <person name="Copeland A."/>
            <person name="Cheng J.F."/>
            <person name="Chen F."/>
            <person name="Bruce D."/>
            <person name="Goodwin L."/>
            <person name="Pitluck S."/>
            <person name="Mavromatis K."/>
            <person name="Pati A."/>
            <person name="Mikhailova N."/>
            <person name="Chen A."/>
            <person name="Palaniappan K."/>
            <person name="Land M."/>
            <person name="Hauser L."/>
            <person name="Chang Y.J."/>
            <person name="Jeffries C.D."/>
            <person name="Detter J.C."/>
            <person name="Brettin T."/>
            <person name="Rohde M."/>
            <person name="Goker M."/>
            <person name="Bristow J."/>
            <person name="Markowitz V."/>
            <person name="Eisen J.A."/>
            <person name="Hugenholtz P."/>
            <person name="Kyrpides N.C."/>
            <person name="Klenk H.P."/>
        </authorList>
    </citation>
    <scope>NUCLEOTIDE SEQUENCE [LARGE SCALE GENOMIC DNA]</scope>
    <source>
        <strain evidence="3">DSM 14365 / CIP 107738 / JCM 11303 / AJ 13395 / SMP-2</strain>
    </source>
</reference>
<accession>D0LJI0</accession>
<dbReference type="Pfam" id="PF05721">
    <property type="entry name" value="PhyH"/>
    <property type="match status" value="1"/>
</dbReference>
<dbReference type="OrthoDB" id="2560571at2"/>
<dbReference type="PANTHER" id="PTHR20883:SF48">
    <property type="entry name" value="ECTOINE DIOXYGENASE"/>
    <property type="match status" value="1"/>
</dbReference>
<dbReference type="Proteomes" id="UP000001880">
    <property type="component" value="Chromosome"/>
</dbReference>
<dbReference type="RefSeq" id="WP_012829152.1">
    <property type="nucleotide sequence ID" value="NC_013440.1"/>
</dbReference>
<dbReference type="STRING" id="502025.Hoch_4055"/>
<gene>
    <name evidence="2" type="ordered locus">Hoch_4055</name>
</gene>
<dbReference type="InterPro" id="IPR008775">
    <property type="entry name" value="Phytyl_CoA_dOase-like"/>
</dbReference>
<dbReference type="GO" id="GO:0005506">
    <property type="term" value="F:iron ion binding"/>
    <property type="evidence" value="ECO:0007669"/>
    <property type="project" value="UniProtKB-ARBA"/>
</dbReference>
<evidence type="ECO:0000313" key="3">
    <source>
        <dbReference type="Proteomes" id="UP000001880"/>
    </source>
</evidence>
<dbReference type="AlphaFoldDB" id="D0LJI0"/>
<keyword evidence="3" id="KW-1185">Reference proteome</keyword>
<protein>
    <submittedName>
        <fullName evidence="2">Phytanoyl-CoA dioxygenase</fullName>
    </submittedName>
</protein>
<dbReference type="HOGENOM" id="CLU_048953_6_0_7"/>